<dbReference type="InterPro" id="IPR052515">
    <property type="entry name" value="Gfo/Idh/MocA_Oxidoreductase"/>
</dbReference>
<gene>
    <name evidence="4" type="ORF">L5014_01090</name>
</gene>
<dbReference type="PANTHER" id="PTHR43249:SF1">
    <property type="entry name" value="D-GLUCOSIDE 3-DEHYDROGENASE"/>
    <property type="match status" value="1"/>
</dbReference>
<feature type="domain" description="Gfo/Idh/MocA-like oxidoreductase N-terminal" evidence="2">
    <location>
        <begin position="20"/>
        <end position="137"/>
    </location>
</feature>
<proteinExistence type="predicted"/>
<dbReference type="PANTHER" id="PTHR43249">
    <property type="entry name" value="UDP-N-ACETYL-2-AMINO-2-DEOXY-D-GLUCURONATE OXIDASE"/>
    <property type="match status" value="1"/>
</dbReference>
<reference evidence="4" key="1">
    <citation type="submission" date="2022-01" db="EMBL/GenBank/DDBJ databases">
        <title>Genome sequence and assembly of Parabukholderia sp. RG36.</title>
        <authorList>
            <person name="Chhetri G."/>
        </authorList>
    </citation>
    <scope>NUCLEOTIDE SEQUENCE</scope>
    <source>
        <strain evidence="4">RG36</strain>
    </source>
</reference>
<evidence type="ECO:0000313" key="4">
    <source>
        <dbReference type="EMBL" id="MCG5071964.1"/>
    </source>
</evidence>
<accession>A0A9X1UCV1</accession>
<feature type="region of interest" description="Disordered" evidence="1">
    <location>
        <begin position="271"/>
        <end position="298"/>
    </location>
</feature>
<dbReference type="EMBL" id="JAKLJA010000001">
    <property type="protein sequence ID" value="MCG5071964.1"/>
    <property type="molecule type" value="Genomic_DNA"/>
</dbReference>
<evidence type="ECO:0000259" key="3">
    <source>
        <dbReference type="Pfam" id="PF22725"/>
    </source>
</evidence>
<dbReference type="SUPFAM" id="SSF51735">
    <property type="entry name" value="NAD(P)-binding Rossmann-fold domains"/>
    <property type="match status" value="1"/>
</dbReference>
<evidence type="ECO:0000313" key="5">
    <source>
        <dbReference type="Proteomes" id="UP001139308"/>
    </source>
</evidence>
<protein>
    <submittedName>
        <fullName evidence="4">Gfo/Idh/MocA family oxidoreductase</fullName>
    </submittedName>
</protein>
<dbReference type="GO" id="GO:0000166">
    <property type="term" value="F:nucleotide binding"/>
    <property type="evidence" value="ECO:0007669"/>
    <property type="project" value="InterPro"/>
</dbReference>
<evidence type="ECO:0000256" key="1">
    <source>
        <dbReference type="SAM" id="MobiDB-lite"/>
    </source>
</evidence>
<dbReference type="AlphaFoldDB" id="A0A9X1UCV1"/>
<dbReference type="RefSeq" id="WP_238461739.1">
    <property type="nucleotide sequence ID" value="NZ_JAKLJA010000001.1"/>
</dbReference>
<dbReference type="InterPro" id="IPR055170">
    <property type="entry name" value="GFO_IDH_MocA-like_dom"/>
</dbReference>
<name>A0A9X1UCV1_9BURK</name>
<feature type="compositionally biased region" description="Basic and acidic residues" evidence="1">
    <location>
        <begin position="283"/>
        <end position="293"/>
    </location>
</feature>
<feature type="compositionally biased region" description="Low complexity" evidence="1">
    <location>
        <begin position="271"/>
        <end position="280"/>
    </location>
</feature>
<dbReference type="Gene3D" id="3.40.50.720">
    <property type="entry name" value="NAD(P)-binding Rossmann-like Domain"/>
    <property type="match status" value="1"/>
</dbReference>
<organism evidence="4 5">
    <name type="scientific">Paraburkholderia tagetis</name>
    <dbReference type="NCBI Taxonomy" id="2913261"/>
    <lineage>
        <taxon>Bacteria</taxon>
        <taxon>Pseudomonadati</taxon>
        <taxon>Pseudomonadota</taxon>
        <taxon>Betaproteobacteria</taxon>
        <taxon>Burkholderiales</taxon>
        <taxon>Burkholderiaceae</taxon>
        <taxon>Paraburkholderia</taxon>
    </lineage>
</organism>
<feature type="domain" description="GFO/IDH/MocA-like oxidoreductase" evidence="3">
    <location>
        <begin position="148"/>
        <end position="245"/>
    </location>
</feature>
<dbReference type="Pfam" id="PF22725">
    <property type="entry name" value="GFO_IDH_MocA_C3"/>
    <property type="match status" value="1"/>
</dbReference>
<dbReference type="InterPro" id="IPR000683">
    <property type="entry name" value="Gfo/Idh/MocA-like_OxRdtase_N"/>
</dbReference>
<comment type="caution">
    <text evidence="4">The sequence shown here is derived from an EMBL/GenBank/DDBJ whole genome shotgun (WGS) entry which is preliminary data.</text>
</comment>
<keyword evidence="5" id="KW-1185">Reference proteome</keyword>
<sequence length="410" mass="44585">MALAPGESMNSNSKPSGRVRLGMVGFGTAARAFLPAVSRHPEFELAAIVDPVEQIRAQAAAEFGIATYARIEELLLHPGLDCVYVGSPTQLHREHVELACRARKHVLVEKPMAASLADAQSMVETATISGVVLLVGHSHSYDEPIHVMHNLIAGGDLGEVRMVNTWCYSDWIYRPRRPDELDDSEGGGVTIRQGAHQFDIIRLLCGGQARTVRAKAFDFDPQRSATGAHIVFIEFANGAAATAVYNGYGRFASTELVGGIGEWGFEAPAHAPARSRTAAAPEDELRAKQERAKHAIPGRAPYQPHFGLTLVSCERGEIRQSPDGLLVYTDEGVSPLKLRTDTSPRERVIAEFYDAIIGRRPALHDGQWGLANLEICLAALHSSRNGCEISLTHQCAPKSFYSRETPARPV</sequence>
<dbReference type="InterPro" id="IPR036291">
    <property type="entry name" value="NAD(P)-bd_dom_sf"/>
</dbReference>
<evidence type="ECO:0000259" key="2">
    <source>
        <dbReference type="Pfam" id="PF01408"/>
    </source>
</evidence>
<dbReference type="Pfam" id="PF01408">
    <property type="entry name" value="GFO_IDH_MocA"/>
    <property type="match status" value="1"/>
</dbReference>
<dbReference type="Gene3D" id="3.30.360.10">
    <property type="entry name" value="Dihydrodipicolinate Reductase, domain 2"/>
    <property type="match status" value="1"/>
</dbReference>
<dbReference type="Proteomes" id="UP001139308">
    <property type="component" value="Unassembled WGS sequence"/>
</dbReference>
<dbReference type="SUPFAM" id="SSF55347">
    <property type="entry name" value="Glyceraldehyde-3-phosphate dehydrogenase-like, C-terminal domain"/>
    <property type="match status" value="1"/>
</dbReference>